<sequence>ELWGRSSGWKSEGGVGGERLQQGFGPGRFSGKKVSGQRDTSISQSLAGPPARNPCTLLLYSPGSPPVGFCSLSPGLRRGGRGVHHGPSAAATRTFWRWCGRRDTAQFGRAPVRCCAVGPTGVHPSHSTQHATLCSPYTMRRFIQALLRPVKAWGDQGYRCGSSRRWGSLRGAGDAVVLYDLNAALAVLEAPRSLLLLPCADAGLFMFTSCAIVRCRVAFVVVFTRHC</sequence>
<feature type="non-terminal residue" evidence="2">
    <location>
        <position position="227"/>
    </location>
</feature>
<feature type="compositionally biased region" description="Polar residues" evidence="1">
    <location>
        <begin position="37"/>
        <end position="46"/>
    </location>
</feature>
<feature type="region of interest" description="Disordered" evidence="1">
    <location>
        <begin position="1"/>
        <end position="48"/>
    </location>
</feature>
<dbReference type="AlphaFoldDB" id="Q4T5J3"/>
<dbReference type="EMBL" id="CAAE01009220">
    <property type="protein sequence ID" value="CAF91839.1"/>
    <property type="molecule type" value="Genomic_DNA"/>
</dbReference>
<accession>Q4T5J3</accession>
<organism evidence="2">
    <name type="scientific">Tetraodon nigroviridis</name>
    <name type="common">Spotted green pufferfish</name>
    <name type="synonym">Chelonodon nigroviridis</name>
    <dbReference type="NCBI Taxonomy" id="99883"/>
    <lineage>
        <taxon>Eukaryota</taxon>
        <taxon>Metazoa</taxon>
        <taxon>Chordata</taxon>
        <taxon>Craniata</taxon>
        <taxon>Vertebrata</taxon>
        <taxon>Euteleostomi</taxon>
        <taxon>Actinopterygii</taxon>
        <taxon>Neopterygii</taxon>
        <taxon>Teleostei</taxon>
        <taxon>Neoteleostei</taxon>
        <taxon>Acanthomorphata</taxon>
        <taxon>Eupercaria</taxon>
        <taxon>Tetraodontiformes</taxon>
        <taxon>Tetradontoidea</taxon>
        <taxon>Tetraodontidae</taxon>
        <taxon>Tetraodon</taxon>
    </lineage>
</organism>
<comment type="caution">
    <text evidence="2">The sequence shown here is derived from an EMBL/GenBank/DDBJ whole genome shotgun (WGS) entry which is preliminary data.</text>
</comment>
<name>Q4T5J3_TETNG</name>
<evidence type="ECO:0000256" key="1">
    <source>
        <dbReference type="SAM" id="MobiDB-lite"/>
    </source>
</evidence>
<reference evidence="2" key="2">
    <citation type="submission" date="2004-02" db="EMBL/GenBank/DDBJ databases">
        <authorList>
            <consortium name="Genoscope"/>
            <consortium name="Whitehead Institute Centre for Genome Research"/>
        </authorList>
    </citation>
    <scope>NUCLEOTIDE SEQUENCE</scope>
</reference>
<gene>
    <name evidence="2" type="ORF">GSTENG00006775001</name>
</gene>
<dbReference type="KEGG" id="tng:GSTEN00006775G001"/>
<reference evidence="2" key="1">
    <citation type="journal article" date="2004" name="Nature">
        <title>Genome duplication in the teleost fish Tetraodon nigroviridis reveals the early vertebrate proto-karyotype.</title>
        <authorList>
            <person name="Jaillon O."/>
            <person name="Aury J.-M."/>
            <person name="Brunet F."/>
            <person name="Petit J.-L."/>
            <person name="Stange-Thomann N."/>
            <person name="Mauceli E."/>
            <person name="Bouneau L."/>
            <person name="Fischer C."/>
            <person name="Ozouf-Costaz C."/>
            <person name="Bernot A."/>
            <person name="Nicaud S."/>
            <person name="Jaffe D."/>
            <person name="Fisher S."/>
            <person name="Lutfalla G."/>
            <person name="Dossat C."/>
            <person name="Segurens B."/>
            <person name="Dasilva C."/>
            <person name="Salanoubat M."/>
            <person name="Levy M."/>
            <person name="Boudet N."/>
            <person name="Castellano S."/>
            <person name="Anthouard V."/>
            <person name="Jubin C."/>
            <person name="Castelli V."/>
            <person name="Katinka M."/>
            <person name="Vacherie B."/>
            <person name="Biemont C."/>
            <person name="Skalli Z."/>
            <person name="Cattolico L."/>
            <person name="Poulain J."/>
            <person name="De Berardinis V."/>
            <person name="Cruaud C."/>
            <person name="Duprat S."/>
            <person name="Brottier P."/>
            <person name="Coutanceau J.-P."/>
            <person name="Gouzy J."/>
            <person name="Parra G."/>
            <person name="Lardier G."/>
            <person name="Chapple C."/>
            <person name="McKernan K.J."/>
            <person name="McEwan P."/>
            <person name="Bosak S."/>
            <person name="Kellis M."/>
            <person name="Volff J.-N."/>
            <person name="Guigo R."/>
            <person name="Zody M.C."/>
            <person name="Mesirov J."/>
            <person name="Lindblad-Toh K."/>
            <person name="Birren B."/>
            <person name="Nusbaum C."/>
            <person name="Kahn D."/>
            <person name="Robinson-Rechavi M."/>
            <person name="Laudet V."/>
            <person name="Schachter V."/>
            <person name="Quetier F."/>
            <person name="Saurin W."/>
            <person name="Scarpelli C."/>
            <person name="Wincker P."/>
            <person name="Lander E.S."/>
            <person name="Weissenbach J."/>
            <person name="Roest Crollius H."/>
        </authorList>
    </citation>
    <scope>NUCLEOTIDE SEQUENCE [LARGE SCALE GENOMIC DNA]</scope>
</reference>
<protein>
    <submittedName>
        <fullName evidence="2">(spotted green pufferfish) hypothetical protein</fullName>
    </submittedName>
</protein>
<proteinExistence type="predicted"/>
<evidence type="ECO:0000313" key="2">
    <source>
        <dbReference type="EMBL" id="CAF91839.1"/>
    </source>
</evidence>